<feature type="compositionally biased region" description="Low complexity" evidence="1">
    <location>
        <begin position="109"/>
        <end position="125"/>
    </location>
</feature>
<feature type="compositionally biased region" description="Polar residues" evidence="1">
    <location>
        <begin position="146"/>
        <end position="160"/>
    </location>
</feature>
<accession>A0A9W9NPF2</accession>
<protein>
    <submittedName>
        <fullName evidence="2">Uncharacterized protein</fullName>
    </submittedName>
</protein>
<dbReference type="Proteomes" id="UP001150941">
    <property type="component" value="Unassembled WGS sequence"/>
</dbReference>
<comment type="caution">
    <text evidence="2">The sequence shown here is derived from an EMBL/GenBank/DDBJ whole genome shotgun (WGS) entry which is preliminary data.</text>
</comment>
<dbReference type="EMBL" id="JAPQKS010000006">
    <property type="protein sequence ID" value="KAJ5223707.1"/>
    <property type="molecule type" value="Genomic_DNA"/>
</dbReference>
<name>A0A9W9NPF2_9EURO</name>
<evidence type="ECO:0000313" key="3">
    <source>
        <dbReference type="Proteomes" id="UP001150941"/>
    </source>
</evidence>
<dbReference type="OrthoDB" id="4498167at2759"/>
<evidence type="ECO:0000313" key="2">
    <source>
        <dbReference type="EMBL" id="KAJ5223707.1"/>
    </source>
</evidence>
<feature type="compositionally biased region" description="Polar residues" evidence="1">
    <location>
        <begin position="41"/>
        <end position="57"/>
    </location>
</feature>
<organism evidence="2 3">
    <name type="scientific">Penicillium chermesinum</name>
    <dbReference type="NCBI Taxonomy" id="63820"/>
    <lineage>
        <taxon>Eukaryota</taxon>
        <taxon>Fungi</taxon>
        <taxon>Dikarya</taxon>
        <taxon>Ascomycota</taxon>
        <taxon>Pezizomycotina</taxon>
        <taxon>Eurotiomycetes</taxon>
        <taxon>Eurotiomycetidae</taxon>
        <taxon>Eurotiales</taxon>
        <taxon>Aspergillaceae</taxon>
        <taxon>Penicillium</taxon>
    </lineage>
</organism>
<sequence length="160" mass="16673">MSGIIAVMPVGHNNPLPPRTSLPAFHPTDIQKPKTLSAMTERSQIQQQTDVFHSQDSGAGPPLSGVHNSRSDPHNSIEGYNRTMLEYTQRQMSSFVDLDEANANGGGASSRSSQSSGNSGTSGSGVLAGSANGPSTTAPASADARQAQQMSSRESNGRSF</sequence>
<dbReference type="AlphaFoldDB" id="A0A9W9NPF2"/>
<proteinExistence type="predicted"/>
<keyword evidence="3" id="KW-1185">Reference proteome</keyword>
<dbReference type="RefSeq" id="XP_058327890.1">
    <property type="nucleotide sequence ID" value="XM_058477545.1"/>
</dbReference>
<evidence type="ECO:0000256" key="1">
    <source>
        <dbReference type="SAM" id="MobiDB-lite"/>
    </source>
</evidence>
<reference evidence="2" key="2">
    <citation type="journal article" date="2023" name="IMA Fungus">
        <title>Comparative genomic study of the Penicillium genus elucidates a diverse pangenome and 15 lateral gene transfer events.</title>
        <authorList>
            <person name="Petersen C."/>
            <person name="Sorensen T."/>
            <person name="Nielsen M.R."/>
            <person name="Sondergaard T.E."/>
            <person name="Sorensen J.L."/>
            <person name="Fitzpatrick D.A."/>
            <person name="Frisvad J.C."/>
            <person name="Nielsen K.L."/>
        </authorList>
    </citation>
    <scope>NUCLEOTIDE SEQUENCE</scope>
    <source>
        <strain evidence="2">IBT 19713</strain>
    </source>
</reference>
<gene>
    <name evidence="2" type="ORF">N7468_008249</name>
</gene>
<dbReference type="GeneID" id="83204848"/>
<reference evidence="2" key="1">
    <citation type="submission" date="2022-11" db="EMBL/GenBank/DDBJ databases">
        <authorList>
            <person name="Petersen C."/>
        </authorList>
    </citation>
    <scope>NUCLEOTIDE SEQUENCE</scope>
    <source>
        <strain evidence="2">IBT 19713</strain>
    </source>
</reference>
<feature type="region of interest" description="Disordered" evidence="1">
    <location>
        <begin position="41"/>
        <end position="160"/>
    </location>
</feature>